<evidence type="ECO:0000256" key="7">
    <source>
        <dbReference type="ARBA" id="ARBA00022777"/>
    </source>
</evidence>
<dbReference type="SMART" id="SM00387">
    <property type="entry name" value="HATPase_c"/>
    <property type="match status" value="1"/>
</dbReference>
<dbReference type="GO" id="GO:0000155">
    <property type="term" value="F:phosphorelay sensor kinase activity"/>
    <property type="evidence" value="ECO:0007669"/>
    <property type="project" value="InterPro"/>
</dbReference>
<dbReference type="AlphaFoldDB" id="A0A0K0XVG8"/>
<comment type="subcellular location">
    <subcellularLocation>
        <location evidence="2">Membrane</location>
    </subcellularLocation>
</comment>
<dbReference type="PANTHER" id="PTHR45436:SF5">
    <property type="entry name" value="SENSOR HISTIDINE KINASE TRCS"/>
    <property type="match status" value="1"/>
</dbReference>
<protein>
    <recommendedName>
        <fullName evidence="3">histidine kinase</fullName>
        <ecNumber evidence="3">2.7.13.3</ecNumber>
    </recommendedName>
</protein>
<dbReference type="SMART" id="SM00388">
    <property type="entry name" value="HisKA"/>
    <property type="match status" value="1"/>
</dbReference>
<evidence type="ECO:0000256" key="2">
    <source>
        <dbReference type="ARBA" id="ARBA00004370"/>
    </source>
</evidence>
<gene>
    <name evidence="10" type="ORF">WM2015_1248</name>
</gene>
<evidence type="ECO:0000313" key="11">
    <source>
        <dbReference type="Proteomes" id="UP000066624"/>
    </source>
</evidence>
<dbReference type="STRING" id="1579979.WM2015_1248"/>
<comment type="catalytic activity">
    <reaction evidence="1">
        <text>ATP + protein L-histidine = ADP + protein N-phospho-L-histidine.</text>
        <dbReference type="EC" id="2.7.13.3"/>
    </reaction>
</comment>
<dbReference type="InterPro" id="IPR036097">
    <property type="entry name" value="HisK_dim/P_sf"/>
</dbReference>
<dbReference type="PROSITE" id="PS50109">
    <property type="entry name" value="HIS_KIN"/>
    <property type="match status" value="1"/>
</dbReference>
<evidence type="ECO:0000256" key="1">
    <source>
        <dbReference type="ARBA" id="ARBA00000085"/>
    </source>
</evidence>
<dbReference type="PROSITE" id="PS50885">
    <property type="entry name" value="HAMP"/>
    <property type="match status" value="1"/>
</dbReference>
<dbReference type="InterPro" id="IPR003594">
    <property type="entry name" value="HATPase_dom"/>
</dbReference>
<evidence type="ECO:0000256" key="5">
    <source>
        <dbReference type="ARBA" id="ARBA00022679"/>
    </source>
</evidence>
<dbReference type="SUPFAM" id="SSF55874">
    <property type="entry name" value="ATPase domain of HSP90 chaperone/DNA topoisomerase II/histidine kinase"/>
    <property type="match status" value="1"/>
</dbReference>
<keyword evidence="8" id="KW-0472">Membrane</keyword>
<keyword evidence="8" id="KW-1133">Transmembrane helix</keyword>
<dbReference type="CDD" id="cd00082">
    <property type="entry name" value="HisKA"/>
    <property type="match status" value="1"/>
</dbReference>
<dbReference type="GO" id="GO:0016020">
    <property type="term" value="C:membrane"/>
    <property type="evidence" value="ECO:0007669"/>
    <property type="project" value="UniProtKB-SubCell"/>
</dbReference>
<dbReference type="EMBL" id="CP012154">
    <property type="protein sequence ID" value="AKS41622.1"/>
    <property type="molecule type" value="Genomic_DNA"/>
</dbReference>
<organism evidence="10 11">
    <name type="scientific">Wenzhouxiangella marina</name>
    <dbReference type="NCBI Taxonomy" id="1579979"/>
    <lineage>
        <taxon>Bacteria</taxon>
        <taxon>Pseudomonadati</taxon>
        <taxon>Pseudomonadota</taxon>
        <taxon>Gammaproteobacteria</taxon>
        <taxon>Chromatiales</taxon>
        <taxon>Wenzhouxiangellaceae</taxon>
        <taxon>Wenzhouxiangella</taxon>
    </lineage>
</organism>
<dbReference type="Proteomes" id="UP000066624">
    <property type="component" value="Chromosome"/>
</dbReference>
<keyword evidence="5" id="KW-0808">Transferase</keyword>
<keyword evidence="4" id="KW-0597">Phosphoprotein</keyword>
<dbReference type="InterPro" id="IPR005467">
    <property type="entry name" value="His_kinase_dom"/>
</dbReference>
<proteinExistence type="predicted"/>
<dbReference type="SUPFAM" id="SSF47384">
    <property type="entry name" value="Homodimeric domain of signal transducing histidine kinase"/>
    <property type="match status" value="1"/>
</dbReference>
<evidence type="ECO:0000256" key="8">
    <source>
        <dbReference type="ARBA" id="ARBA00022989"/>
    </source>
</evidence>
<dbReference type="RefSeq" id="WP_049725248.1">
    <property type="nucleotide sequence ID" value="NZ_CP012154.1"/>
</dbReference>
<sequence length="658" mass="72963">MSLRWQLALIALLLLVLPVAGWQFARQVERTLRAGHADALFDSARTTARLVAERADTPWLGPDTPLLFARRPEARPILDGYPDDWAIDPANEETGSGARLTAAVHEQTLQLLFQVRSPRQVYSQPGRGDGDRLELEFERADGLRGTVELAPLAPGWVESRGRNSEGWPRVQGYWQPGARGWTVELQVPDQPRIETLSWRVVDVDDRARNSDARRYGPDTALTVMRPDRPLDGLLASLLPDRTRAWVSLPSGWVLARARRDGPEDQEPASPSWLDTILFERLASDSIGVGPSRGPETVRLSALPEPTSWTTRDDQPGVTLSAAAPIERDGETVGVLLLERDADRLLLDSNRAVLRLLSINLGVFAGVALLLLAYATWLSLRIRRLRDLAEASVGEDGQVRQTPSPPRSGDELGDLGRTVTQLLGRLREHQSYLRTLADKLAHELRTPLAMIRSSLDNMEHAEALDDIERYRQRASEGSDRLNRIFRAMSQASRIEESLAHEALEAIDLGEFLRTYLEACADTYPERRFELELPAQAKRKGASTDAESLRILAAPDLLAQLLDKLIENAVDFSPPGSRIAVTALRVDQRIVMHIDNEGPALPEDSDTLFDSMVSVRKTRGQGVHLGLGLSIVRLIAEHHQGRVRASNRPGGVRFSVSFPA</sequence>
<evidence type="ECO:0000256" key="9">
    <source>
        <dbReference type="ARBA" id="ARBA00023012"/>
    </source>
</evidence>
<accession>A0A0K0XVG8</accession>
<dbReference type="InterPro" id="IPR003660">
    <property type="entry name" value="HAMP_dom"/>
</dbReference>
<name>A0A0K0XVG8_9GAMM</name>
<evidence type="ECO:0000256" key="4">
    <source>
        <dbReference type="ARBA" id="ARBA00022553"/>
    </source>
</evidence>
<dbReference type="Gene3D" id="1.10.287.130">
    <property type="match status" value="1"/>
</dbReference>
<dbReference type="Gene3D" id="6.10.340.10">
    <property type="match status" value="1"/>
</dbReference>
<dbReference type="InterPro" id="IPR050428">
    <property type="entry name" value="TCS_sensor_his_kinase"/>
</dbReference>
<reference evidence="10 11" key="1">
    <citation type="submission" date="2015-07" db="EMBL/GenBank/DDBJ databases">
        <authorList>
            <person name="Noorani M."/>
        </authorList>
    </citation>
    <scope>NUCLEOTIDE SEQUENCE [LARGE SCALE GENOMIC DNA]</scope>
    <source>
        <strain evidence="10 11">KCTC 42284</strain>
    </source>
</reference>
<evidence type="ECO:0000256" key="6">
    <source>
        <dbReference type="ARBA" id="ARBA00022692"/>
    </source>
</evidence>
<dbReference type="PANTHER" id="PTHR45436">
    <property type="entry name" value="SENSOR HISTIDINE KINASE YKOH"/>
    <property type="match status" value="1"/>
</dbReference>
<dbReference type="EC" id="2.7.13.3" evidence="3"/>
<dbReference type="Pfam" id="PF00512">
    <property type="entry name" value="HisKA"/>
    <property type="match status" value="1"/>
</dbReference>
<dbReference type="Gene3D" id="3.30.565.10">
    <property type="entry name" value="Histidine kinase-like ATPase, C-terminal domain"/>
    <property type="match status" value="1"/>
</dbReference>
<evidence type="ECO:0000313" key="10">
    <source>
        <dbReference type="EMBL" id="AKS41622.1"/>
    </source>
</evidence>
<keyword evidence="7" id="KW-0418">Kinase</keyword>
<keyword evidence="6" id="KW-0812">Transmembrane</keyword>
<evidence type="ECO:0000256" key="3">
    <source>
        <dbReference type="ARBA" id="ARBA00012438"/>
    </source>
</evidence>
<dbReference type="InterPro" id="IPR036890">
    <property type="entry name" value="HATPase_C_sf"/>
</dbReference>
<dbReference type="InterPro" id="IPR003661">
    <property type="entry name" value="HisK_dim/P_dom"/>
</dbReference>
<dbReference type="OrthoDB" id="9804645at2"/>
<dbReference type="KEGG" id="wma:WM2015_1248"/>
<dbReference type="Pfam" id="PF02518">
    <property type="entry name" value="HATPase_c"/>
    <property type="match status" value="1"/>
</dbReference>
<dbReference type="SMART" id="SM00304">
    <property type="entry name" value="HAMP"/>
    <property type="match status" value="1"/>
</dbReference>
<keyword evidence="9" id="KW-0902">Two-component regulatory system</keyword>
<keyword evidence="11" id="KW-1185">Reference proteome</keyword>